<protein>
    <submittedName>
        <fullName evidence="1">Uncharacterized protein</fullName>
    </submittedName>
</protein>
<evidence type="ECO:0000313" key="1">
    <source>
        <dbReference type="EMBL" id="KAA1057319.1"/>
    </source>
</evidence>
<accession>A0A5B0KYX6</accession>
<dbReference type="Proteomes" id="UP000325333">
    <property type="component" value="Unassembled WGS sequence"/>
</dbReference>
<dbReference type="AlphaFoldDB" id="A0A5B0KYX6"/>
<dbReference type="EMBL" id="VEWN01000002">
    <property type="protein sequence ID" value="KAA1057319.1"/>
    <property type="molecule type" value="Genomic_DNA"/>
</dbReference>
<organism evidence="1 2">
    <name type="scientific">Azospirillum argentinense</name>
    <dbReference type="NCBI Taxonomy" id="2970906"/>
    <lineage>
        <taxon>Bacteria</taxon>
        <taxon>Pseudomonadati</taxon>
        <taxon>Pseudomonadota</taxon>
        <taxon>Alphaproteobacteria</taxon>
        <taxon>Rhodospirillales</taxon>
        <taxon>Azospirillaceae</taxon>
        <taxon>Azospirillum</taxon>
    </lineage>
</organism>
<name>A0A5B0KYX6_9PROT</name>
<proteinExistence type="predicted"/>
<gene>
    <name evidence="1" type="ORF">FH063_001487</name>
</gene>
<comment type="caution">
    <text evidence="1">The sequence shown here is derived from an EMBL/GenBank/DDBJ whole genome shotgun (WGS) entry which is preliminary data.</text>
</comment>
<reference evidence="1 2" key="1">
    <citation type="submission" date="2019-07" db="EMBL/GenBank/DDBJ databases">
        <title>Genome sequencing of the stress-tolerant strain Azospirillum brasilense Az19.</title>
        <authorList>
            <person name="Maroniche G.A."/>
            <person name="Garcia J.E."/>
            <person name="Pagnussat L."/>
            <person name="Amenta M."/>
            <person name="Creus C.M."/>
        </authorList>
    </citation>
    <scope>NUCLEOTIDE SEQUENCE [LARGE SCALE GENOMIC DNA]</scope>
    <source>
        <strain evidence="1 2">Az19</strain>
    </source>
</reference>
<evidence type="ECO:0000313" key="2">
    <source>
        <dbReference type="Proteomes" id="UP000325333"/>
    </source>
</evidence>
<sequence length="40" mass="4674">MFALLRTDGSFRSGKRVAACCRGKPSRKIELRAMYFVMRY</sequence>